<gene>
    <name evidence="2" type="ORF">RSOL_113560</name>
</gene>
<evidence type="ECO:0000313" key="3">
    <source>
        <dbReference type="Proteomes" id="UP000030108"/>
    </source>
</evidence>
<accession>X8J055</accession>
<reference evidence="3" key="1">
    <citation type="journal article" date="2014" name="Genome Announc.">
        <title>Draft genome sequence of the plant-pathogenic soil fungus Rhizoctonia solani anastomosis group 3 strain Rhs1AP.</title>
        <authorList>
            <person name="Cubeta M.A."/>
            <person name="Thomas E."/>
            <person name="Dean R.A."/>
            <person name="Jabaji S."/>
            <person name="Neate S.M."/>
            <person name="Tavantzis S."/>
            <person name="Toda T."/>
            <person name="Vilgalys R."/>
            <person name="Bharathan N."/>
            <person name="Fedorova-Abrams N."/>
            <person name="Pakala S.B."/>
            <person name="Pakala S.M."/>
            <person name="Zafar N."/>
            <person name="Joardar V."/>
            <person name="Losada L."/>
            <person name="Nierman W.C."/>
        </authorList>
    </citation>
    <scope>NUCLEOTIDE SEQUENCE [LARGE SCALE GENOMIC DNA]</scope>
    <source>
        <strain evidence="3">AG-3</strain>
    </source>
</reference>
<protein>
    <submittedName>
        <fullName evidence="2">Uncharacterized protein</fullName>
    </submittedName>
</protein>
<dbReference type="Proteomes" id="UP000030108">
    <property type="component" value="Unassembled WGS sequence"/>
</dbReference>
<feature type="non-terminal residue" evidence="2">
    <location>
        <position position="447"/>
    </location>
</feature>
<proteinExistence type="predicted"/>
<comment type="caution">
    <text evidence="2">The sequence shown here is derived from an EMBL/GenBank/DDBJ whole genome shotgun (WGS) entry which is preliminary data.</text>
</comment>
<sequence length="447" mass="50500">MKMDLILHAHPRWGPLITQYPNSYTNDALLARLTTPIGVKRRATIRMTALRTIRDICLLGGPTLGTGEYSNIVESITLGRLKSILELTRFPSEYENLALPNLVAGCIELLSSVMPSPFAYEYGYLCFRTLVFALNACLLKYGEVWDETIERIRKAPPRIRLPIFWDQSASLLCDDIVHMHGQLSVEFFDSIRSRRWSIPHFDQRKLDKLLCILHLDQKNFLVALRDTGSMGLSALMFVLKVHTENKRPTMSKDDYMKKAYLPFCRVFFRYQVIVPDFGMELSASTLVYLPGMNTLEDERFLDVDDSRNFIQAFIDSALCGADSKDARVTKVHAKFMKLYTGVEARRIPDSFLVLPMLILGLPAPVKERKLICERMLDLMERLRPNAFGNEAVRILNDIWARADKRGRAGSAGASLNARGTSGGPRGAVDGAGAQETKRELARWCGVT</sequence>
<evidence type="ECO:0000313" key="2">
    <source>
        <dbReference type="EMBL" id="EUC55390.1"/>
    </source>
</evidence>
<dbReference type="AlphaFoldDB" id="X8J055"/>
<feature type="region of interest" description="Disordered" evidence="1">
    <location>
        <begin position="409"/>
        <end position="434"/>
    </location>
</feature>
<evidence type="ECO:0000256" key="1">
    <source>
        <dbReference type="SAM" id="MobiDB-lite"/>
    </source>
</evidence>
<dbReference type="EMBL" id="JATN01000322">
    <property type="protein sequence ID" value="EUC55390.1"/>
    <property type="molecule type" value="Genomic_DNA"/>
</dbReference>
<organism evidence="2 3">
    <name type="scientific">Rhizoctonia solani AG-3 Rhs1AP</name>
    <dbReference type="NCBI Taxonomy" id="1086054"/>
    <lineage>
        <taxon>Eukaryota</taxon>
        <taxon>Fungi</taxon>
        <taxon>Dikarya</taxon>
        <taxon>Basidiomycota</taxon>
        <taxon>Agaricomycotina</taxon>
        <taxon>Agaricomycetes</taxon>
        <taxon>Cantharellales</taxon>
        <taxon>Ceratobasidiaceae</taxon>
        <taxon>Rhizoctonia</taxon>
    </lineage>
</organism>
<name>X8J055_9AGAM</name>